<reference evidence="4 5" key="1">
    <citation type="submission" date="2022-11" db="EMBL/GenBank/DDBJ databases">
        <title>Minimal conservation of predation-associated metabolite biosynthetic gene clusters underscores biosynthetic potential of Myxococcota including descriptions for ten novel species: Archangium lansinium sp. nov., Myxococcus landrumus sp. nov., Nannocystis bai.</title>
        <authorList>
            <person name="Ahearne A."/>
            <person name="Stevens C."/>
            <person name="Dowd S."/>
        </authorList>
    </citation>
    <scope>NUCLEOTIDE SEQUENCE [LARGE SCALE GENOMIC DNA]</scope>
    <source>
        <strain evidence="4 5">NCELM</strain>
    </source>
</reference>
<accession>A0ABT5BPK3</accession>
<keyword evidence="2" id="KW-0677">Repeat</keyword>
<keyword evidence="3" id="KW-1015">Disulfide bond</keyword>
<dbReference type="Pfam" id="PF13948">
    <property type="entry name" value="DUF4215"/>
    <property type="match status" value="3"/>
</dbReference>
<dbReference type="NCBIfam" id="TIGR02232">
    <property type="entry name" value="myxo_disulf_rpt"/>
    <property type="match status" value="3"/>
</dbReference>
<organism evidence="4 5">
    <name type="scientific">Nannocystis radixulma</name>
    <dbReference type="NCBI Taxonomy" id="2995305"/>
    <lineage>
        <taxon>Bacteria</taxon>
        <taxon>Pseudomonadati</taxon>
        <taxon>Myxococcota</taxon>
        <taxon>Polyangia</taxon>
        <taxon>Nannocystales</taxon>
        <taxon>Nannocystaceae</taxon>
        <taxon>Nannocystis</taxon>
    </lineage>
</organism>
<gene>
    <name evidence="4" type="ORF">POL58_50665</name>
</gene>
<evidence type="ECO:0000313" key="4">
    <source>
        <dbReference type="EMBL" id="MDC0676097.1"/>
    </source>
</evidence>
<dbReference type="EMBL" id="JAQNDN010000029">
    <property type="protein sequence ID" value="MDC0676097.1"/>
    <property type="molecule type" value="Genomic_DNA"/>
</dbReference>
<evidence type="ECO:0000256" key="1">
    <source>
        <dbReference type="ARBA" id="ARBA00022729"/>
    </source>
</evidence>
<proteinExistence type="predicted"/>
<evidence type="ECO:0000313" key="5">
    <source>
        <dbReference type="Proteomes" id="UP001217838"/>
    </source>
</evidence>
<keyword evidence="1" id="KW-0732">Signal</keyword>
<dbReference type="InterPro" id="IPR011936">
    <property type="entry name" value="Myxo_disulph_rpt"/>
</dbReference>
<dbReference type="RefSeq" id="WP_272011797.1">
    <property type="nucleotide sequence ID" value="NZ_JAQNDN010000029.1"/>
</dbReference>
<evidence type="ECO:0000256" key="3">
    <source>
        <dbReference type="ARBA" id="ARBA00023157"/>
    </source>
</evidence>
<dbReference type="Proteomes" id="UP001217838">
    <property type="component" value="Unassembled WGS sequence"/>
</dbReference>
<sequence>MGLFAGHVDSNGNAVDTDACVGACKPAACGDGFVQADVEECDDANASDTDACVSGCKAAKCGDGFVQAGSEECDDGNASNNDACNNLCKAPMCGNGIVDGSEECDDANADNQDGCDTSCVAIRAKVMICGNTVRPVSTFFPAGYNWSVSSSCAPDAETQALFITRSWGGGIGAAALQAYLNAGGIVLTEYNTSDKVWSLAFGATAQGGFNGNNSCRDTMPAVVQFNPGDKVWTKVPFVANALNQTGCGFAVGGFAGITTLTGWNANAAATGYRDLGLGRLWATDFDWQDNEMDQSFTFTNAMMGYFMTHRK</sequence>
<evidence type="ECO:0000256" key="2">
    <source>
        <dbReference type="ARBA" id="ARBA00022737"/>
    </source>
</evidence>
<name>A0ABT5BPK3_9BACT</name>
<protein>
    <submittedName>
        <fullName evidence="4">DUF4215 domain-containing protein</fullName>
    </submittedName>
</protein>
<keyword evidence="5" id="KW-1185">Reference proteome</keyword>
<comment type="caution">
    <text evidence="4">The sequence shown here is derived from an EMBL/GenBank/DDBJ whole genome shotgun (WGS) entry which is preliminary data.</text>
</comment>